<name>A0ABQ8S904_PERAM</name>
<feature type="region of interest" description="Disordered" evidence="2">
    <location>
        <begin position="82"/>
        <end position="147"/>
    </location>
</feature>
<feature type="compositionally biased region" description="Polar residues" evidence="2">
    <location>
        <begin position="355"/>
        <end position="372"/>
    </location>
</feature>
<feature type="compositionally biased region" description="Basic and acidic residues" evidence="2">
    <location>
        <begin position="106"/>
        <end position="117"/>
    </location>
</feature>
<evidence type="ECO:0000256" key="2">
    <source>
        <dbReference type="SAM" id="MobiDB-lite"/>
    </source>
</evidence>
<protein>
    <submittedName>
        <fullName evidence="3">Uncharacterized protein</fullName>
    </submittedName>
</protein>
<keyword evidence="4" id="KW-1185">Reference proteome</keyword>
<organism evidence="3 4">
    <name type="scientific">Periplaneta americana</name>
    <name type="common">American cockroach</name>
    <name type="synonym">Blatta americana</name>
    <dbReference type="NCBI Taxonomy" id="6978"/>
    <lineage>
        <taxon>Eukaryota</taxon>
        <taxon>Metazoa</taxon>
        <taxon>Ecdysozoa</taxon>
        <taxon>Arthropoda</taxon>
        <taxon>Hexapoda</taxon>
        <taxon>Insecta</taxon>
        <taxon>Pterygota</taxon>
        <taxon>Neoptera</taxon>
        <taxon>Polyneoptera</taxon>
        <taxon>Dictyoptera</taxon>
        <taxon>Blattodea</taxon>
        <taxon>Blattoidea</taxon>
        <taxon>Blattidae</taxon>
        <taxon>Blattinae</taxon>
        <taxon>Periplaneta</taxon>
    </lineage>
</organism>
<feature type="compositionally biased region" description="Basic and acidic residues" evidence="2">
    <location>
        <begin position="213"/>
        <end position="224"/>
    </location>
</feature>
<evidence type="ECO:0000313" key="3">
    <source>
        <dbReference type="EMBL" id="KAJ4430526.1"/>
    </source>
</evidence>
<accession>A0ABQ8S904</accession>
<feature type="coiled-coil region" evidence="1">
    <location>
        <begin position="52"/>
        <end position="79"/>
    </location>
</feature>
<comment type="caution">
    <text evidence="3">The sequence shown here is derived from an EMBL/GenBank/DDBJ whole genome shotgun (WGS) entry which is preliminary data.</text>
</comment>
<gene>
    <name evidence="3" type="ORF">ANN_19114</name>
</gene>
<feature type="region of interest" description="Disordered" evidence="2">
    <location>
        <begin position="355"/>
        <end position="395"/>
    </location>
</feature>
<feature type="compositionally biased region" description="Polar residues" evidence="2">
    <location>
        <begin position="87"/>
        <end position="103"/>
    </location>
</feature>
<feature type="compositionally biased region" description="Polar residues" evidence="2">
    <location>
        <begin position="201"/>
        <end position="210"/>
    </location>
</feature>
<dbReference type="EMBL" id="JAJSOF020000031">
    <property type="protein sequence ID" value="KAJ4430526.1"/>
    <property type="molecule type" value="Genomic_DNA"/>
</dbReference>
<evidence type="ECO:0000313" key="4">
    <source>
        <dbReference type="Proteomes" id="UP001148838"/>
    </source>
</evidence>
<keyword evidence="1" id="KW-0175">Coiled coil</keyword>
<feature type="region of interest" description="Disordered" evidence="2">
    <location>
        <begin position="183"/>
        <end position="244"/>
    </location>
</feature>
<evidence type="ECO:0000256" key="1">
    <source>
        <dbReference type="SAM" id="Coils"/>
    </source>
</evidence>
<dbReference type="Proteomes" id="UP001148838">
    <property type="component" value="Unassembled WGS sequence"/>
</dbReference>
<reference evidence="3 4" key="1">
    <citation type="journal article" date="2022" name="Allergy">
        <title>Genome assembly and annotation of Periplaneta americana reveal a comprehensive cockroach allergen profile.</title>
        <authorList>
            <person name="Wang L."/>
            <person name="Xiong Q."/>
            <person name="Saelim N."/>
            <person name="Wang L."/>
            <person name="Nong W."/>
            <person name="Wan A.T."/>
            <person name="Shi M."/>
            <person name="Liu X."/>
            <person name="Cao Q."/>
            <person name="Hui J.H.L."/>
            <person name="Sookrung N."/>
            <person name="Leung T.F."/>
            <person name="Tungtrongchitr A."/>
            <person name="Tsui S.K.W."/>
        </authorList>
    </citation>
    <scope>NUCLEOTIDE SEQUENCE [LARGE SCALE GENOMIC DNA]</scope>
    <source>
        <strain evidence="3">PWHHKU_190912</strain>
    </source>
</reference>
<proteinExistence type="predicted"/>
<feature type="compositionally biased region" description="Polar residues" evidence="2">
    <location>
        <begin position="123"/>
        <end position="143"/>
    </location>
</feature>
<sequence length="395" mass="44043">MADQIEESVESALKSLLNVPTEGKNLGQDLKQDIVKAVSTLRECFHKLKIELGRKSDKIRSIQAELENVREQLQTRERLTISAPSKGVSQEAEQMVTPSSPQSAPHVRDHLQPRERQILPVPSASSSGTSHVDKQSSMLQGLQNAPLPGSLEKFEQTVTPLSSQSASSIQAELEDVREQLQTRERLTSSATSHGISKEAEQTTTLPTPQSAPHVRDHLQTKERQTTPAPRASSIGTSHEAKQNNTLQGLQIAPTLGISQEAEQTVTLFSSQSASHVNENENLQNIKGNIEYIMDFLTNKLGTVIEYKINQKLVQKSFGMERKSETEIITNSRPSVNIFESKDDNEKNHQRETQWTEVIQSRRQPTSQTTIYRGQNAPRKPSKNEPHPGKHIQPLK</sequence>